<evidence type="ECO:0000313" key="1">
    <source>
        <dbReference type="EMBL" id="UUI63747.1"/>
    </source>
</evidence>
<sequence length="170" mass="18566">MALFSRRRRLPDDLRRVLDLRGDAILATAPLDDGRWLVATRRALHLVSDAGAARTAWADVDRGSLDATSRTLTVHWVSGARAELVLAPDVDAWDLSQAFRERVQRSVVHVEHVSLPGGGSPVRVALRRDEDGALFTQVIGDSTVDLEEPDVARRVARAEAHVRAEAGLAP</sequence>
<name>A0ABY5JZX9_9CELL</name>
<dbReference type="RefSeq" id="WP_227563320.1">
    <property type="nucleotide sequence ID" value="NZ_CP101989.1"/>
</dbReference>
<dbReference type="EMBL" id="CP101989">
    <property type="protein sequence ID" value="UUI63747.1"/>
    <property type="molecule type" value="Genomic_DNA"/>
</dbReference>
<protein>
    <submittedName>
        <fullName evidence="1">Uncharacterized protein</fullName>
    </submittedName>
</protein>
<evidence type="ECO:0000313" key="2">
    <source>
        <dbReference type="Proteomes" id="UP001317322"/>
    </source>
</evidence>
<organism evidence="1 2">
    <name type="scientific">Cellulomonas wangsupingiae</name>
    <dbReference type="NCBI Taxonomy" id="2968085"/>
    <lineage>
        <taxon>Bacteria</taxon>
        <taxon>Bacillati</taxon>
        <taxon>Actinomycetota</taxon>
        <taxon>Actinomycetes</taxon>
        <taxon>Micrococcales</taxon>
        <taxon>Cellulomonadaceae</taxon>
        <taxon>Cellulomonas</taxon>
    </lineage>
</organism>
<reference evidence="1 2" key="1">
    <citation type="submission" date="2022-07" db="EMBL/GenBank/DDBJ databases">
        <title>Novel species in genus cellulomonas.</title>
        <authorList>
            <person name="Ye L."/>
        </authorList>
    </citation>
    <scope>NUCLEOTIDE SEQUENCE [LARGE SCALE GENOMIC DNA]</scope>
    <source>
        <strain evidence="2">zg-Y908</strain>
    </source>
</reference>
<accession>A0ABY5JZX9</accession>
<proteinExistence type="predicted"/>
<gene>
    <name evidence="1" type="ORF">NP075_11380</name>
</gene>
<keyword evidence="2" id="KW-1185">Reference proteome</keyword>
<dbReference type="Proteomes" id="UP001317322">
    <property type="component" value="Chromosome"/>
</dbReference>